<evidence type="ECO:0000256" key="2">
    <source>
        <dbReference type="ARBA" id="ARBA00022448"/>
    </source>
</evidence>
<dbReference type="Gene3D" id="1.20.1250.20">
    <property type="entry name" value="MFS general substrate transporter like domains"/>
    <property type="match status" value="1"/>
</dbReference>
<feature type="transmembrane region" description="Helical" evidence="7">
    <location>
        <begin position="114"/>
        <end position="139"/>
    </location>
</feature>
<dbReference type="InterPro" id="IPR020846">
    <property type="entry name" value="MFS_dom"/>
</dbReference>
<comment type="subcellular location">
    <subcellularLocation>
        <location evidence="1">Cell membrane</location>
        <topology evidence="1">Multi-pass membrane protein</topology>
    </subcellularLocation>
</comment>
<evidence type="ECO:0000256" key="6">
    <source>
        <dbReference type="ARBA" id="ARBA00023136"/>
    </source>
</evidence>
<feature type="transmembrane region" description="Helical" evidence="7">
    <location>
        <begin position="79"/>
        <end position="102"/>
    </location>
</feature>
<dbReference type="RefSeq" id="WP_070354826.1">
    <property type="nucleotide sequence ID" value="NZ_CP043474.1"/>
</dbReference>
<feature type="transmembrane region" description="Helical" evidence="7">
    <location>
        <begin position="252"/>
        <end position="273"/>
    </location>
</feature>
<keyword evidence="3" id="KW-1003">Cell membrane</keyword>
<name>A0A1E8Q1R9_9MYCO</name>
<reference evidence="9 10" key="1">
    <citation type="submission" date="2016-09" db="EMBL/GenBank/DDBJ databases">
        <title>genome sequence of Mycobacterium sp. 739 SCH.</title>
        <authorList>
            <person name="Greninger A.L."/>
            <person name="Qin X."/>
            <person name="Jerome K."/>
            <person name="Vora S."/>
            <person name="Quinn K."/>
        </authorList>
    </citation>
    <scope>NUCLEOTIDE SEQUENCE [LARGE SCALE GENOMIC DNA]</scope>
    <source>
        <strain evidence="9 10">SCH</strain>
    </source>
</reference>
<keyword evidence="4 7" id="KW-0812">Transmembrane</keyword>
<evidence type="ECO:0000313" key="9">
    <source>
        <dbReference type="EMBL" id="OFJ51989.1"/>
    </source>
</evidence>
<evidence type="ECO:0000256" key="5">
    <source>
        <dbReference type="ARBA" id="ARBA00022989"/>
    </source>
</evidence>
<dbReference type="InterPro" id="IPR011701">
    <property type="entry name" value="MFS"/>
</dbReference>
<feature type="transmembrane region" description="Helical" evidence="7">
    <location>
        <begin position="186"/>
        <end position="214"/>
    </location>
</feature>
<dbReference type="InterPro" id="IPR050171">
    <property type="entry name" value="MFS_Transporters"/>
</dbReference>
<evidence type="ECO:0000256" key="3">
    <source>
        <dbReference type="ARBA" id="ARBA00022475"/>
    </source>
</evidence>
<dbReference type="SUPFAM" id="SSF103473">
    <property type="entry name" value="MFS general substrate transporter"/>
    <property type="match status" value="1"/>
</dbReference>
<feature type="transmembrane region" description="Helical" evidence="7">
    <location>
        <begin position="314"/>
        <end position="332"/>
    </location>
</feature>
<feature type="transmembrane region" description="Helical" evidence="7">
    <location>
        <begin position="145"/>
        <end position="165"/>
    </location>
</feature>
<dbReference type="Proteomes" id="UP000178953">
    <property type="component" value="Unassembled WGS sequence"/>
</dbReference>
<sequence>MMGTTLPTPIYALYAERMHFSVLTTTVIFSTYAVGVLSALLVLGRWSDAVGRRPMLLAAVAFAAASAAVFLIADSVPVLLLGRLLSGFSAGIATGTATAAIVESVPEARRAVAAVVATIANIGGLSLGPIVAGLLVQYVPHPLQVPFVLHVGLLVLAAAAVWLVPETSDRTGRIGLQRLSIPPETRAVFTTAATAAFAGFTVTGLFMAVAPSFLSTVIGIGNHAVAGAVASTIFIASAIAQVAAKDMDSRRAVAIGCAILILGMATLAVALRISSLPTLIGAAIVAGIGQGISFSRGLAAVVEATPTARRAEVSSTYFVVAYVAISLPVVGAGEAAQHWGLRTAGIVFAIAVAALSAVCLAAILWQERTAR</sequence>
<accession>A0A1E8Q1R9</accession>
<comment type="caution">
    <text evidence="9">The sequence shown here is derived from an EMBL/GenBank/DDBJ whole genome shotgun (WGS) entry which is preliminary data.</text>
</comment>
<dbReference type="PANTHER" id="PTHR23517">
    <property type="entry name" value="RESISTANCE PROTEIN MDTM, PUTATIVE-RELATED-RELATED"/>
    <property type="match status" value="1"/>
</dbReference>
<dbReference type="InterPro" id="IPR005829">
    <property type="entry name" value="Sugar_transporter_CS"/>
</dbReference>
<keyword evidence="6 7" id="KW-0472">Membrane</keyword>
<keyword evidence="2" id="KW-0813">Transport</keyword>
<dbReference type="GO" id="GO:0022857">
    <property type="term" value="F:transmembrane transporter activity"/>
    <property type="evidence" value="ECO:0007669"/>
    <property type="project" value="InterPro"/>
</dbReference>
<organism evidence="9 10">
    <name type="scientific">Mycolicibacterium grossiae</name>
    <dbReference type="NCBI Taxonomy" id="1552759"/>
    <lineage>
        <taxon>Bacteria</taxon>
        <taxon>Bacillati</taxon>
        <taxon>Actinomycetota</taxon>
        <taxon>Actinomycetes</taxon>
        <taxon>Mycobacteriales</taxon>
        <taxon>Mycobacteriaceae</taxon>
        <taxon>Mycolicibacterium</taxon>
    </lineage>
</organism>
<proteinExistence type="predicted"/>
<dbReference type="Pfam" id="PF07690">
    <property type="entry name" value="MFS_1"/>
    <property type="match status" value="1"/>
</dbReference>
<evidence type="ECO:0000313" key="10">
    <source>
        <dbReference type="Proteomes" id="UP000178953"/>
    </source>
</evidence>
<evidence type="ECO:0000256" key="7">
    <source>
        <dbReference type="SAM" id="Phobius"/>
    </source>
</evidence>
<feature type="domain" description="Major facilitator superfamily (MFS) profile" evidence="8">
    <location>
        <begin position="1"/>
        <end position="369"/>
    </location>
</feature>
<feature type="transmembrane region" description="Helical" evidence="7">
    <location>
        <begin position="220"/>
        <end position="240"/>
    </location>
</feature>
<dbReference type="PANTHER" id="PTHR23517:SF13">
    <property type="entry name" value="MAJOR FACILITATOR SUPERFAMILY MFS_1"/>
    <property type="match status" value="1"/>
</dbReference>
<dbReference type="InterPro" id="IPR036259">
    <property type="entry name" value="MFS_trans_sf"/>
</dbReference>
<feature type="transmembrane region" description="Helical" evidence="7">
    <location>
        <begin position="55"/>
        <end position="73"/>
    </location>
</feature>
<feature type="transmembrane region" description="Helical" evidence="7">
    <location>
        <begin position="344"/>
        <end position="365"/>
    </location>
</feature>
<dbReference type="AlphaFoldDB" id="A0A1E8Q1R9"/>
<dbReference type="GO" id="GO:0005886">
    <property type="term" value="C:plasma membrane"/>
    <property type="evidence" value="ECO:0007669"/>
    <property type="project" value="UniProtKB-SubCell"/>
</dbReference>
<dbReference type="PROSITE" id="PS00216">
    <property type="entry name" value="SUGAR_TRANSPORT_1"/>
    <property type="match status" value="1"/>
</dbReference>
<keyword evidence="10" id="KW-1185">Reference proteome</keyword>
<evidence type="ECO:0000256" key="4">
    <source>
        <dbReference type="ARBA" id="ARBA00022692"/>
    </source>
</evidence>
<keyword evidence="5 7" id="KW-1133">Transmembrane helix</keyword>
<evidence type="ECO:0000256" key="1">
    <source>
        <dbReference type="ARBA" id="ARBA00004651"/>
    </source>
</evidence>
<evidence type="ECO:0000259" key="8">
    <source>
        <dbReference type="PROSITE" id="PS50850"/>
    </source>
</evidence>
<dbReference type="EMBL" id="MCHX01000051">
    <property type="protein sequence ID" value="OFJ51989.1"/>
    <property type="molecule type" value="Genomic_DNA"/>
</dbReference>
<feature type="transmembrane region" description="Helical" evidence="7">
    <location>
        <begin position="20"/>
        <end position="43"/>
    </location>
</feature>
<dbReference type="PROSITE" id="PS50850">
    <property type="entry name" value="MFS"/>
    <property type="match status" value="1"/>
</dbReference>
<dbReference type="OrthoDB" id="3177957at2"/>
<gene>
    <name evidence="9" type="ORF">BEL07_19895</name>
</gene>
<feature type="transmembrane region" description="Helical" evidence="7">
    <location>
        <begin position="279"/>
        <end position="302"/>
    </location>
</feature>
<protein>
    <submittedName>
        <fullName evidence="9">MFS transporter</fullName>
    </submittedName>
</protein>